<dbReference type="OrthoDB" id="2100584at2759"/>
<reference evidence="3 4" key="1">
    <citation type="submission" date="2016-08" db="EMBL/GenBank/DDBJ databases">
        <title>Genomes of anaerobic fungi encode conserved fungal cellulosomes for biomass hydrolysis.</title>
        <authorList>
            <consortium name="DOE Joint Genome Institute"/>
            <person name="Haitjema C.H."/>
            <person name="Gilmore S.P."/>
            <person name="Henske J.K."/>
            <person name="Solomon K.V."/>
            <person name="De Groot R."/>
            <person name="Kuo A."/>
            <person name="Mondo S.J."/>
            <person name="Salamov A.A."/>
            <person name="Labutti K."/>
            <person name="Zhao Z."/>
            <person name="Chiniquy J."/>
            <person name="Barry K."/>
            <person name="Brewer H.M."/>
            <person name="Purvine S.O."/>
            <person name="Wright A.T."/>
            <person name="Boxma B."/>
            <person name="Van Alen T."/>
            <person name="Hackstein J.H."/>
            <person name="Baker S.E."/>
            <person name="Grigoriev I.V."/>
            <person name="O'Malley M.A."/>
        </authorList>
    </citation>
    <scope>NUCLEOTIDE SEQUENCE [LARGE SCALE GENOMIC DNA]</scope>
    <source>
        <strain evidence="4">finn</strain>
    </source>
</reference>
<feature type="region of interest" description="Disordered" evidence="1">
    <location>
        <begin position="53"/>
        <end position="77"/>
    </location>
</feature>
<name>A0A1Y1VGM2_9FUNG</name>
<dbReference type="EMBL" id="MCFH01000008">
    <property type="protein sequence ID" value="ORX55875.1"/>
    <property type="molecule type" value="Genomic_DNA"/>
</dbReference>
<accession>A0A1Y1VGM2</accession>
<dbReference type="InterPro" id="IPR006861">
    <property type="entry name" value="HABP4_PAIRBP1-bd"/>
</dbReference>
<gene>
    <name evidence="3" type="ORF">BCR36DRAFT_581038</name>
</gene>
<evidence type="ECO:0000313" key="3">
    <source>
        <dbReference type="EMBL" id="ORX55875.1"/>
    </source>
</evidence>
<feature type="compositionally biased region" description="Polar residues" evidence="1">
    <location>
        <begin position="55"/>
        <end position="68"/>
    </location>
</feature>
<sequence length="77" mass="8710">MTKTKHIPVSGQDKHLQRCGLRDLRGSPNKGGAGKGNWGSIDDEIKNYEEAYEPRQQQGNKIQVINNDEYNKIKNAK</sequence>
<organism evidence="3 4">
    <name type="scientific">Piromyces finnis</name>
    <dbReference type="NCBI Taxonomy" id="1754191"/>
    <lineage>
        <taxon>Eukaryota</taxon>
        <taxon>Fungi</taxon>
        <taxon>Fungi incertae sedis</taxon>
        <taxon>Chytridiomycota</taxon>
        <taxon>Chytridiomycota incertae sedis</taxon>
        <taxon>Neocallimastigomycetes</taxon>
        <taxon>Neocallimastigales</taxon>
        <taxon>Neocallimastigaceae</taxon>
        <taxon>Piromyces</taxon>
    </lineage>
</organism>
<comment type="caution">
    <text evidence="3">The sequence shown here is derived from an EMBL/GenBank/DDBJ whole genome shotgun (WGS) entry which is preliminary data.</text>
</comment>
<evidence type="ECO:0000259" key="2">
    <source>
        <dbReference type="Pfam" id="PF04774"/>
    </source>
</evidence>
<protein>
    <recommendedName>
        <fullName evidence="2">Hyaluronan/mRNA-binding protein domain-containing protein</fullName>
    </recommendedName>
</protein>
<dbReference type="Proteomes" id="UP000193719">
    <property type="component" value="Unassembled WGS sequence"/>
</dbReference>
<reference evidence="3 4" key="2">
    <citation type="submission" date="2016-08" db="EMBL/GenBank/DDBJ databases">
        <title>Pervasive Adenine N6-methylation of Active Genes in Fungi.</title>
        <authorList>
            <consortium name="DOE Joint Genome Institute"/>
            <person name="Mondo S.J."/>
            <person name="Dannebaum R.O."/>
            <person name="Kuo R.C."/>
            <person name="Labutti K."/>
            <person name="Haridas S."/>
            <person name="Kuo A."/>
            <person name="Salamov A."/>
            <person name="Ahrendt S.R."/>
            <person name="Lipzen A."/>
            <person name="Sullivan W."/>
            <person name="Andreopoulos W.B."/>
            <person name="Clum A."/>
            <person name="Lindquist E."/>
            <person name="Daum C."/>
            <person name="Ramamoorthy G.K."/>
            <person name="Gryganskyi A."/>
            <person name="Culley D."/>
            <person name="Magnuson J.K."/>
            <person name="James T.Y."/>
            <person name="O'Malley M.A."/>
            <person name="Stajich J.E."/>
            <person name="Spatafora J.W."/>
            <person name="Visel A."/>
            <person name="Grigoriev I.V."/>
        </authorList>
    </citation>
    <scope>NUCLEOTIDE SEQUENCE [LARGE SCALE GENOMIC DNA]</scope>
    <source>
        <strain evidence="4">finn</strain>
    </source>
</reference>
<proteinExistence type="predicted"/>
<feature type="compositionally biased region" description="Basic and acidic residues" evidence="1">
    <location>
        <begin position="12"/>
        <end position="25"/>
    </location>
</feature>
<feature type="region of interest" description="Disordered" evidence="1">
    <location>
        <begin position="1"/>
        <end position="40"/>
    </location>
</feature>
<evidence type="ECO:0000313" key="4">
    <source>
        <dbReference type="Proteomes" id="UP000193719"/>
    </source>
</evidence>
<feature type="domain" description="Hyaluronan/mRNA-binding protein" evidence="2">
    <location>
        <begin position="29"/>
        <end position="62"/>
    </location>
</feature>
<dbReference type="AlphaFoldDB" id="A0A1Y1VGM2"/>
<evidence type="ECO:0000256" key="1">
    <source>
        <dbReference type="SAM" id="MobiDB-lite"/>
    </source>
</evidence>
<keyword evidence="4" id="KW-1185">Reference proteome</keyword>
<dbReference type="Pfam" id="PF04774">
    <property type="entry name" value="HABP4_PAI-RBP1"/>
    <property type="match status" value="1"/>
</dbReference>